<accession>A0A371JSJ2</accession>
<dbReference type="Proteomes" id="UP000261828">
    <property type="component" value="Unassembled WGS sequence"/>
</dbReference>
<dbReference type="Gene3D" id="2.60.40.10">
    <property type="entry name" value="Immunoglobulins"/>
    <property type="match status" value="2"/>
</dbReference>
<comment type="caution">
    <text evidence="1">The sequence shown here is derived from an EMBL/GenBank/DDBJ whole genome shotgun (WGS) entry which is preliminary data.</text>
</comment>
<evidence type="ECO:0000313" key="1">
    <source>
        <dbReference type="EMBL" id="RDY60782.1"/>
    </source>
</evidence>
<dbReference type="EMBL" id="QTJX01000001">
    <property type="protein sequence ID" value="RDY60782.1"/>
    <property type="molecule type" value="Genomic_DNA"/>
</dbReference>
<sequence length="226" mass="24655">MVIWAVALVWVCSCEDILEVPDITGETVSILAPTDGSVIASNAVGFNWEKVNEAAAYRIQIAAPDFDNTVQIILDSIVQEDTLGNVSTRINQDLLNGTYAWRVKALNSDYETVYSLSSFRVEGDENLDSTPPNIPQLAAPANGASQSNATVNFSWTREDVPGTAERDSIFIYSDENLQNLSTKALGANKTFTIDLAAGTFYWFVKAYDTAGNESDPSTTFNFTINN</sequence>
<gene>
    <name evidence="1" type="ORF">DX873_00960</name>
</gene>
<keyword evidence="2" id="KW-1185">Reference proteome</keyword>
<proteinExistence type="predicted"/>
<reference evidence="1 2" key="1">
    <citation type="submission" date="2018-08" db="EMBL/GenBank/DDBJ databases">
        <title>Muricauda nanhaiensis sp. nov., isolated from seawater of the South China Sea.</title>
        <authorList>
            <person name="Dang Y."/>
        </authorList>
    </citation>
    <scope>NUCLEOTIDE SEQUENCE [LARGE SCALE GENOMIC DNA]</scope>
    <source>
        <strain evidence="1 2">SM1704</strain>
    </source>
</reference>
<protein>
    <recommendedName>
        <fullName evidence="3">Fibronectin type-III domain-containing protein</fullName>
    </recommendedName>
</protein>
<dbReference type="InterPro" id="IPR013783">
    <property type="entry name" value="Ig-like_fold"/>
</dbReference>
<evidence type="ECO:0008006" key="3">
    <source>
        <dbReference type="Google" id="ProtNLM"/>
    </source>
</evidence>
<dbReference type="AlphaFoldDB" id="A0A371JSJ2"/>
<name>A0A371JSJ2_9FLAO</name>
<organism evidence="1 2">
    <name type="scientific">Flagellimonas nanhaiensis</name>
    <dbReference type="NCBI Taxonomy" id="2292706"/>
    <lineage>
        <taxon>Bacteria</taxon>
        <taxon>Pseudomonadati</taxon>
        <taxon>Bacteroidota</taxon>
        <taxon>Flavobacteriia</taxon>
        <taxon>Flavobacteriales</taxon>
        <taxon>Flavobacteriaceae</taxon>
        <taxon>Flagellimonas</taxon>
    </lineage>
</organism>
<evidence type="ECO:0000313" key="2">
    <source>
        <dbReference type="Proteomes" id="UP000261828"/>
    </source>
</evidence>